<evidence type="ECO:0000313" key="6">
    <source>
        <dbReference type="EMBL" id="MBN2952067.1"/>
    </source>
</evidence>
<dbReference type="Gene3D" id="2.40.50.1020">
    <property type="entry name" value="LytTr DNA-binding domain"/>
    <property type="match status" value="1"/>
</dbReference>
<dbReference type="Proteomes" id="UP000737612">
    <property type="component" value="Unassembled WGS sequence"/>
</dbReference>
<feature type="domain" description="Response regulatory" evidence="4">
    <location>
        <begin position="2"/>
        <end position="121"/>
    </location>
</feature>
<dbReference type="GO" id="GO:0000156">
    <property type="term" value="F:phosphorelay response regulator activity"/>
    <property type="evidence" value="ECO:0007669"/>
    <property type="project" value="InterPro"/>
</dbReference>
<dbReference type="InterPro" id="IPR001789">
    <property type="entry name" value="Sig_transdc_resp-reg_receiver"/>
</dbReference>
<dbReference type="SMART" id="SM00448">
    <property type="entry name" value="REC"/>
    <property type="match status" value="1"/>
</dbReference>
<dbReference type="EMBL" id="JAFHBD010000002">
    <property type="protein sequence ID" value="MBN2952067.1"/>
    <property type="molecule type" value="Genomic_DNA"/>
</dbReference>
<dbReference type="Pfam" id="PF04397">
    <property type="entry name" value="LytTR"/>
    <property type="match status" value="1"/>
</dbReference>
<dbReference type="InterPro" id="IPR046947">
    <property type="entry name" value="LytR-like"/>
</dbReference>
<dbReference type="Gene3D" id="3.40.50.2300">
    <property type="match status" value="1"/>
</dbReference>
<gene>
    <name evidence="6" type="ORF">JTJ23_00395</name>
</gene>
<sequence length="238" mass="27864">MHLILCDDDNVFLDKLETRIRGLCQKHGIAVEMERYDSSKKMLEGLKDLDTVPVFLIDIDMPEVNGFEVASFLKKWNRECCIGFVSNKDELVFQAFAYHPFFFIRKTHLDEELEPQLLELQKKMGAKVPKIELQTGRQTVEVALDTIWFVESEKNYLLFYREKDERGDAVRARMKIAEAEKELEPHGFVRTHKGYLVNMNYVYRLRENEILLLNGKHVPVSRSYLNQVRMKIMGAVMG</sequence>
<dbReference type="SUPFAM" id="SSF52172">
    <property type="entry name" value="CheY-like"/>
    <property type="match status" value="1"/>
</dbReference>
<comment type="caution">
    <text evidence="6">The sequence shown here is derived from an EMBL/GenBank/DDBJ whole genome shotgun (WGS) entry which is preliminary data.</text>
</comment>
<dbReference type="PANTHER" id="PTHR37299:SF1">
    <property type="entry name" value="STAGE 0 SPORULATION PROTEIN A HOMOLOG"/>
    <property type="match status" value="1"/>
</dbReference>
<reference evidence="6" key="1">
    <citation type="submission" date="2021-02" db="EMBL/GenBank/DDBJ databases">
        <title>Metagenome-assembled genomes from human diarrheal sample B26.</title>
        <authorList>
            <person name="Ateba T.P."/>
            <person name="Alayande K.A."/>
            <person name="Mwanza M."/>
        </authorList>
    </citation>
    <scope>NUCLEOTIDE SEQUENCE</scope>
    <source>
        <strain evidence="6">06WH</strain>
    </source>
</reference>
<dbReference type="PANTHER" id="PTHR37299">
    <property type="entry name" value="TRANSCRIPTIONAL REGULATOR-RELATED"/>
    <property type="match status" value="1"/>
</dbReference>
<evidence type="ECO:0000259" key="5">
    <source>
        <dbReference type="PROSITE" id="PS50930"/>
    </source>
</evidence>
<dbReference type="InterPro" id="IPR011006">
    <property type="entry name" value="CheY-like_superfamily"/>
</dbReference>
<protein>
    <recommendedName>
        <fullName evidence="1">Stage 0 sporulation protein A homolog</fullName>
    </recommendedName>
</protein>
<evidence type="ECO:0000256" key="2">
    <source>
        <dbReference type="ARBA" id="ARBA00024867"/>
    </source>
</evidence>
<dbReference type="InterPro" id="IPR007492">
    <property type="entry name" value="LytTR_DNA-bd_dom"/>
</dbReference>
<organism evidence="6 7">
    <name type="scientific">Fusicatenibacter saccharivorans</name>
    <dbReference type="NCBI Taxonomy" id="1150298"/>
    <lineage>
        <taxon>Bacteria</taxon>
        <taxon>Bacillati</taxon>
        <taxon>Bacillota</taxon>
        <taxon>Clostridia</taxon>
        <taxon>Lachnospirales</taxon>
        <taxon>Lachnospiraceae</taxon>
        <taxon>Fusicatenibacter</taxon>
    </lineage>
</organism>
<dbReference type="GO" id="GO:0003677">
    <property type="term" value="F:DNA binding"/>
    <property type="evidence" value="ECO:0007669"/>
    <property type="project" value="InterPro"/>
</dbReference>
<dbReference type="SMART" id="SM00850">
    <property type="entry name" value="LytTR"/>
    <property type="match status" value="1"/>
</dbReference>
<feature type="domain" description="HTH LytTR-type" evidence="5">
    <location>
        <begin position="131"/>
        <end position="234"/>
    </location>
</feature>
<dbReference type="Pfam" id="PF00072">
    <property type="entry name" value="Response_reg"/>
    <property type="match status" value="1"/>
</dbReference>
<dbReference type="AlphaFoldDB" id="A0A938ZBN4"/>
<accession>A0A938ZBN4</accession>
<evidence type="ECO:0000313" key="7">
    <source>
        <dbReference type="Proteomes" id="UP000737612"/>
    </source>
</evidence>
<evidence type="ECO:0000256" key="3">
    <source>
        <dbReference type="PROSITE-ProRule" id="PRU00169"/>
    </source>
</evidence>
<proteinExistence type="predicted"/>
<comment type="function">
    <text evidence="2">May play the central regulatory role in sporulation. It may be an element of the effector pathway responsible for the activation of sporulation genes in response to nutritional stress. Spo0A may act in concert with spo0H (a sigma factor) to control the expression of some genes that are critical to the sporulation process.</text>
</comment>
<evidence type="ECO:0000256" key="1">
    <source>
        <dbReference type="ARBA" id="ARBA00018672"/>
    </source>
</evidence>
<dbReference type="PROSITE" id="PS50110">
    <property type="entry name" value="RESPONSE_REGULATORY"/>
    <property type="match status" value="1"/>
</dbReference>
<keyword evidence="3" id="KW-0597">Phosphoprotein</keyword>
<name>A0A938ZBN4_9FIRM</name>
<evidence type="ECO:0000259" key="4">
    <source>
        <dbReference type="PROSITE" id="PS50110"/>
    </source>
</evidence>
<dbReference type="PROSITE" id="PS50930">
    <property type="entry name" value="HTH_LYTTR"/>
    <property type="match status" value="1"/>
</dbReference>
<feature type="modified residue" description="4-aspartylphosphate" evidence="3">
    <location>
        <position position="58"/>
    </location>
</feature>